<evidence type="ECO:0000313" key="3">
    <source>
        <dbReference type="Proteomes" id="UP000683925"/>
    </source>
</evidence>
<dbReference type="EMBL" id="CAJJDP010000209">
    <property type="protein sequence ID" value="CAD8215103.1"/>
    <property type="molecule type" value="Genomic_DNA"/>
</dbReference>
<sequence length="614" mass="72328">MYQYQYEIPNQQTEYQFSITSITNTNFQFFVKCTKAAQVWSLRYEWVAIDDKRVQVINCFNMNPPQDKVFNHQLLNVDTAIIGLKSIAYISQIDFQLSYYLDNSKQHFGCNHQSDWQVPKFGTNWLPNPLSCCNEFRIKQVVNFTNLRNSIQLCRSINFKNVEKHCSFNSYVQFYKVKDQILIQGNLRVLFLEFKVSCCHNCLQQIKHFNAKHQEQVKSQIIHNATGHNLKSKYFNQIQYMMQLDNLQLFSLNQQQILISFCQQIVQLESMLYLNLINAMHVQHKNIINLTTIVTHKLIQQIIFLSSPNQIRLIKSSPQQQRVQAAKLSRYFIIKQKQNTLLQISKYNEPVNSKIVNIGIGDKFAIFPGKIVPISYNDTIMDFVSCAIELIKFDKACICQNNPKSNLLNQDYVYLNTSIYTSKLKNCNYFTFTGWFKIKEIIQNDKEMTLYVIIELLLICINFQLNSQRSKISSQNAKNLMFQNSELNFTNQNSITKRCQFKYPIELSLMLYPNIKVVILYILLMIQEINTTKSEKLQTNFELKNLLKEKQNETSDEAYYIRNQMKINQTTLLKTRVSNYFCTLCQHEDTIVDQVWKSCEQLLKIDNLEVHLFL</sequence>
<keyword evidence="3" id="KW-1185">Reference proteome</keyword>
<dbReference type="GO" id="GO:0007155">
    <property type="term" value="P:cell adhesion"/>
    <property type="evidence" value="ECO:0007669"/>
    <property type="project" value="InterPro"/>
</dbReference>
<dbReference type="GO" id="GO:0030246">
    <property type="term" value="F:carbohydrate binding"/>
    <property type="evidence" value="ECO:0007669"/>
    <property type="project" value="InterPro"/>
</dbReference>
<dbReference type="InterPro" id="IPR019019">
    <property type="entry name" value="H-type_lectin_domain"/>
</dbReference>
<gene>
    <name evidence="2" type="ORF">POCTA_138.1.T2050005</name>
</gene>
<reference evidence="2" key="1">
    <citation type="submission" date="2021-01" db="EMBL/GenBank/DDBJ databases">
        <authorList>
            <consortium name="Genoscope - CEA"/>
            <person name="William W."/>
        </authorList>
    </citation>
    <scope>NUCLEOTIDE SEQUENCE</scope>
</reference>
<protein>
    <recommendedName>
        <fullName evidence="1">H-type lectin domain-containing protein</fullName>
    </recommendedName>
</protein>
<dbReference type="Pfam" id="PF09458">
    <property type="entry name" value="H_lectin"/>
    <property type="match status" value="1"/>
</dbReference>
<organism evidence="2 3">
    <name type="scientific">Paramecium octaurelia</name>
    <dbReference type="NCBI Taxonomy" id="43137"/>
    <lineage>
        <taxon>Eukaryota</taxon>
        <taxon>Sar</taxon>
        <taxon>Alveolata</taxon>
        <taxon>Ciliophora</taxon>
        <taxon>Intramacronucleata</taxon>
        <taxon>Oligohymenophorea</taxon>
        <taxon>Peniculida</taxon>
        <taxon>Parameciidae</taxon>
        <taxon>Paramecium</taxon>
    </lineage>
</organism>
<evidence type="ECO:0000313" key="2">
    <source>
        <dbReference type="EMBL" id="CAD8215103.1"/>
    </source>
</evidence>
<dbReference type="Proteomes" id="UP000683925">
    <property type="component" value="Unassembled WGS sequence"/>
</dbReference>
<dbReference type="AlphaFoldDB" id="A0A8S1YMV2"/>
<comment type="caution">
    <text evidence="2">The sequence shown here is derived from an EMBL/GenBank/DDBJ whole genome shotgun (WGS) entry which is preliminary data.</text>
</comment>
<name>A0A8S1YMV2_PAROT</name>
<feature type="domain" description="H-type lectin" evidence="1">
    <location>
        <begin position="10"/>
        <end position="49"/>
    </location>
</feature>
<proteinExistence type="predicted"/>
<evidence type="ECO:0000259" key="1">
    <source>
        <dbReference type="Pfam" id="PF09458"/>
    </source>
</evidence>
<accession>A0A8S1YMV2</accession>